<dbReference type="InterPro" id="IPR043502">
    <property type="entry name" value="DNA/RNA_pol_sf"/>
</dbReference>
<accession>A0A183B3B9</accession>
<dbReference type="PANTHER" id="PTHR37984">
    <property type="entry name" value="PROTEIN CBG26694"/>
    <property type="match status" value="1"/>
</dbReference>
<keyword evidence="3" id="KW-1185">Reference proteome</keyword>
<protein>
    <submittedName>
        <fullName evidence="4">Reverse transcriptase domain-containing protein</fullName>
    </submittedName>
</protein>
<evidence type="ECO:0000313" key="4">
    <source>
        <dbReference type="WBParaSite" id="ECPE_0001374401-mRNA-1"/>
    </source>
</evidence>
<feature type="region of interest" description="Disordered" evidence="1">
    <location>
        <begin position="219"/>
        <end position="242"/>
    </location>
</feature>
<dbReference type="EMBL" id="UZAN01055731">
    <property type="protein sequence ID" value="VDP90976.1"/>
    <property type="molecule type" value="Genomic_DNA"/>
</dbReference>
<feature type="compositionally biased region" description="Low complexity" evidence="1">
    <location>
        <begin position="224"/>
        <end position="238"/>
    </location>
</feature>
<dbReference type="SUPFAM" id="SSF56672">
    <property type="entry name" value="DNA/RNA polymerases"/>
    <property type="match status" value="1"/>
</dbReference>
<dbReference type="WBParaSite" id="ECPE_0001374401-mRNA-1">
    <property type="protein sequence ID" value="ECPE_0001374401-mRNA-1"/>
    <property type="gene ID" value="ECPE_0001374401"/>
</dbReference>
<evidence type="ECO:0000313" key="2">
    <source>
        <dbReference type="EMBL" id="VDP90976.1"/>
    </source>
</evidence>
<gene>
    <name evidence="2" type="ORF">ECPE_LOCUS13704</name>
</gene>
<reference evidence="2 3" key="2">
    <citation type="submission" date="2018-11" db="EMBL/GenBank/DDBJ databases">
        <authorList>
            <consortium name="Pathogen Informatics"/>
        </authorList>
    </citation>
    <scope>NUCLEOTIDE SEQUENCE [LARGE SCALE GENOMIC DNA]</scope>
    <source>
        <strain evidence="2 3">Egypt</strain>
    </source>
</reference>
<evidence type="ECO:0000256" key="1">
    <source>
        <dbReference type="SAM" id="MobiDB-lite"/>
    </source>
</evidence>
<dbReference type="InterPro" id="IPR050951">
    <property type="entry name" value="Retrovirus_Pol_polyprotein"/>
</dbReference>
<dbReference type="OrthoDB" id="7392557at2759"/>
<dbReference type="Gene3D" id="3.10.10.10">
    <property type="entry name" value="HIV Type 1 Reverse Transcriptase, subunit A, domain 1"/>
    <property type="match status" value="1"/>
</dbReference>
<organism evidence="4">
    <name type="scientific">Echinostoma caproni</name>
    <dbReference type="NCBI Taxonomy" id="27848"/>
    <lineage>
        <taxon>Eukaryota</taxon>
        <taxon>Metazoa</taxon>
        <taxon>Spiralia</taxon>
        <taxon>Lophotrochozoa</taxon>
        <taxon>Platyhelminthes</taxon>
        <taxon>Trematoda</taxon>
        <taxon>Digenea</taxon>
        <taxon>Plagiorchiida</taxon>
        <taxon>Echinostomata</taxon>
        <taxon>Echinostomatoidea</taxon>
        <taxon>Echinostomatidae</taxon>
        <taxon>Echinostoma</taxon>
    </lineage>
</organism>
<proteinExistence type="predicted"/>
<evidence type="ECO:0000313" key="3">
    <source>
        <dbReference type="Proteomes" id="UP000272942"/>
    </source>
</evidence>
<name>A0A183B3B9_9TREM</name>
<dbReference type="Proteomes" id="UP000272942">
    <property type="component" value="Unassembled WGS sequence"/>
</dbReference>
<sequence>SSDWRQFSSEQYSTDSRIPKFNTIPITTIWRRALKILVIEPLNLHESPSEVEEWVERFELWCSSRKGGMLNQSILFLTLGGRELYSLVKNLAFLNVPAEFPFEKLKFLLLDHIPPVDFQATERAKFNSMIRAANMPCREFILQLNKQASKCNYGDRLEEQLCDRHIAGINNISLQRKMVENKDIMLDEARKICEQIDDLCAATNADTPVLFRRRSTKPLRDAPNVHNSPQVPQVPSSSRTQPKSAINHCFSCGEYHLRSTYENSSPICTLQTSEPNGHFVFAQLRFESGVEHRFIMDTGSSESILPKSALNAICPNAVLAPTSVRIHGVTGHQLQLLGEAISCVQSESGVSIPIRFLVPAHSPSILGLRAMRLLQGFITLHTNNNMPIASHLQHLIVQCSSNVGGMKVLSMKLEVDGEPIFRKPRVLPYSQREGVLKTLQNMEQDDVISNVESSAWAIPIVLVMEGDGRKTRICGDYRLTLNLRLRRCAATTMEPEDFVKSLHGC</sequence>
<dbReference type="InterPro" id="IPR021109">
    <property type="entry name" value="Peptidase_aspartic_dom_sf"/>
</dbReference>
<dbReference type="AlphaFoldDB" id="A0A183B3B9"/>
<dbReference type="SUPFAM" id="SSF50630">
    <property type="entry name" value="Acid proteases"/>
    <property type="match status" value="1"/>
</dbReference>
<dbReference type="PANTHER" id="PTHR37984:SF9">
    <property type="entry name" value="INTEGRASE CATALYTIC DOMAIN-CONTAINING PROTEIN"/>
    <property type="match status" value="1"/>
</dbReference>
<reference evidence="4" key="1">
    <citation type="submission" date="2016-06" db="UniProtKB">
        <authorList>
            <consortium name="WormBaseParasite"/>
        </authorList>
    </citation>
    <scope>IDENTIFICATION</scope>
</reference>